<evidence type="ECO:0000256" key="5">
    <source>
        <dbReference type="ARBA" id="ARBA00023004"/>
    </source>
</evidence>
<accession>A0A9N9HZ80</accession>
<dbReference type="Pfam" id="PF00067">
    <property type="entry name" value="p450"/>
    <property type="match status" value="1"/>
</dbReference>
<comment type="caution">
    <text evidence="7">The sequence shown here is derived from an EMBL/GenBank/DDBJ whole genome shotgun (WGS) entry which is preliminary data.</text>
</comment>
<dbReference type="Proteomes" id="UP000789405">
    <property type="component" value="Unassembled WGS sequence"/>
</dbReference>
<evidence type="ECO:0000313" key="7">
    <source>
        <dbReference type="EMBL" id="CAG8713038.1"/>
    </source>
</evidence>
<keyword evidence="4" id="KW-0560">Oxidoreductase</keyword>
<keyword evidence="6" id="KW-0503">Monooxygenase</keyword>
<dbReference type="InterPro" id="IPR002401">
    <property type="entry name" value="Cyt_P450_E_grp-I"/>
</dbReference>
<name>A0A9N9HZ80_9GLOM</name>
<evidence type="ECO:0000256" key="4">
    <source>
        <dbReference type="ARBA" id="ARBA00023002"/>
    </source>
</evidence>
<dbReference type="PANTHER" id="PTHR24291:SF50">
    <property type="entry name" value="BIFUNCTIONAL ALBAFLAVENONE MONOOXYGENASE_TERPENE SYNTHASE"/>
    <property type="match status" value="1"/>
</dbReference>
<sequence length="367" mass="42992">MAFWVFLVIVSFMTLIYKYITSKLLDDLKNIHTISLFSILLGIITKQGGKDKYYSNYKKYFENDGIVKIWKRHRRICNPAFKALPIHLFVDTGLKLMRVLEKIDDKPVEIRDLLQRFTLDTLGKVAFDFDFNNLGNPNNIYVKTYNKVHEFIVNPLRFVFPIDYIPGIRQQTFSHFNKLIGLFKEIIKKKHEAIAAGKSNGDLLEYMIKNNDDQMLSDSELRYNLAVFMMAGHNTTLNALTAILYLLSIHKDVQEKAREEILRILGDNLTPSIEQQNSLKYLNMIINESFRLYPPVPSIFRELTEDLKFKNSVIPAGTIIELFLYGMHHSPKIWNNPEKFLPERFENQHTGENNFWMPFGYGYRMLV</sequence>
<dbReference type="Gene3D" id="1.10.630.10">
    <property type="entry name" value="Cytochrome P450"/>
    <property type="match status" value="1"/>
</dbReference>
<dbReference type="InterPro" id="IPR036396">
    <property type="entry name" value="Cyt_P450_sf"/>
</dbReference>
<dbReference type="EMBL" id="CAJVPY010009853">
    <property type="protein sequence ID" value="CAG8713038.1"/>
    <property type="molecule type" value="Genomic_DNA"/>
</dbReference>
<evidence type="ECO:0000256" key="3">
    <source>
        <dbReference type="ARBA" id="ARBA00022723"/>
    </source>
</evidence>
<dbReference type="SUPFAM" id="SSF48264">
    <property type="entry name" value="Cytochrome P450"/>
    <property type="match status" value="1"/>
</dbReference>
<comment type="similarity">
    <text evidence="1">Belongs to the cytochrome P450 family.</text>
</comment>
<dbReference type="InterPro" id="IPR050196">
    <property type="entry name" value="Cytochrome_P450_Monoox"/>
</dbReference>
<evidence type="ECO:0000313" key="8">
    <source>
        <dbReference type="Proteomes" id="UP000789405"/>
    </source>
</evidence>
<keyword evidence="3" id="KW-0479">Metal-binding</keyword>
<evidence type="ECO:0000256" key="1">
    <source>
        <dbReference type="ARBA" id="ARBA00010617"/>
    </source>
</evidence>
<dbReference type="GO" id="GO:0020037">
    <property type="term" value="F:heme binding"/>
    <property type="evidence" value="ECO:0007669"/>
    <property type="project" value="InterPro"/>
</dbReference>
<protein>
    <submittedName>
        <fullName evidence="7">15418_t:CDS:1</fullName>
    </submittedName>
</protein>
<proteinExistence type="inferred from homology"/>
<dbReference type="GO" id="GO:0005506">
    <property type="term" value="F:iron ion binding"/>
    <property type="evidence" value="ECO:0007669"/>
    <property type="project" value="InterPro"/>
</dbReference>
<keyword evidence="2" id="KW-0349">Heme</keyword>
<dbReference type="OrthoDB" id="1470350at2759"/>
<evidence type="ECO:0000256" key="6">
    <source>
        <dbReference type="ARBA" id="ARBA00023033"/>
    </source>
</evidence>
<keyword evidence="5" id="KW-0408">Iron</keyword>
<reference evidence="7" key="1">
    <citation type="submission" date="2021-06" db="EMBL/GenBank/DDBJ databases">
        <authorList>
            <person name="Kallberg Y."/>
            <person name="Tangrot J."/>
            <person name="Rosling A."/>
        </authorList>
    </citation>
    <scope>NUCLEOTIDE SEQUENCE</scope>
    <source>
        <strain evidence="7">MA453B</strain>
    </source>
</reference>
<dbReference type="PRINTS" id="PR00385">
    <property type="entry name" value="P450"/>
</dbReference>
<organism evidence="7 8">
    <name type="scientific">Dentiscutata erythropus</name>
    <dbReference type="NCBI Taxonomy" id="1348616"/>
    <lineage>
        <taxon>Eukaryota</taxon>
        <taxon>Fungi</taxon>
        <taxon>Fungi incertae sedis</taxon>
        <taxon>Mucoromycota</taxon>
        <taxon>Glomeromycotina</taxon>
        <taxon>Glomeromycetes</taxon>
        <taxon>Diversisporales</taxon>
        <taxon>Gigasporaceae</taxon>
        <taxon>Dentiscutata</taxon>
    </lineage>
</organism>
<keyword evidence="8" id="KW-1185">Reference proteome</keyword>
<gene>
    <name evidence="7" type="ORF">DERYTH_LOCUS13733</name>
</gene>
<dbReference type="AlphaFoldDB" id="A0A9N9HZ80"/>
<dbReference type="PRINTS" id="PR00463">
    <property type="entry name" value="EP450I"/>
</dbReference>
<dbReference type="GO" id="GO:0004497">
    <property type="term" value="F:monooxygenase activity"/>
    <property type="evidence" value="ECO:0007669"/>
    <property type="project" value="UniProtKB-KW"/>
</dbReference>
<evidence type="ECO:0000256" key="2">
    <source>
        <dbReference type="ARBA" id="ARBA00022617"/>
    </source>
</evidence>
<dbReference type="PANTHER" id="PTHR24291">
    <property type="entry name" value="CYTOCHROME P450 FAMILY 4"/>
    <property type="match status" value="1"/>
</dbReference>
<dbReference type="InterPro" id="IPR001128">
    <property type="entry name" value="Cyt_P450"/>
</dbReference>
<dbReference type="GO" id="GO:0016705">
    <property type="term" value="F:oxidoreductase activity, acting on paired donors, with incorporation or reduction of molecular oxygen"/>
    <property type="evidence" value="ECO:0007669"/>
    <property type="project" value="InterPro"/>
</dbReference>